<dbReference type="NCBIfam" id="TIGR00229">
    <property type="entry name" value="sensory_box"/>
    <property type="match status" value="1"/>
</dbReference>
<comment type="caution">
    <text evidence="2">The sequence shown here is derived from an EMBL/GenBank/DDBJ whole genome shotgun (WGS) entry which is preliminary data.</text>
</comment>
<dbReference type="Proteomes" id="UP000253061">
    <property type="component" value="Unassembled WGS sequence"/>
</dbReference>
<name>A0A367V1Z0_9PROT</name>
<proteinExistence type="predicted"/>
<evidence type="ECO:0000313" key="2">
    <source>
        <dbReference type="EMBL" id="RCK19208.1"/>
    </source>
</evidence>
<organism evidence="2 3">
    <name type="scientific">Thalassospira profundimaris</name>
    <dbReference type="NCBI Taxonomy" id="502049"/>
    <lineage>
        <taxon>Bacteria</taxon>
        <taxon>Pseudomonadati</taxon>
        <taxon>Pseudomonadota</taxon>
        <taxon>Alphaproteobacteria</taxon>
        <taxon>Rhodospirillales</taxon>
        <taxon>Thalassospiraceae</taxon>
        <taxon>Thalassospira</taxon>
    </lineage>
</organism>
<gene>
    <name evidence="2" type="ORF">TH6_19970</name>
</gene>
<feature type="domain" description="PAS" evidence="1">
    <location>
        <begin position="26"/>
        <end position="77"/>
    </location>
</feature>
<reference evidence="2 3" key="1">
    <citation type="submission" date="2014-07" db="EMBL/GenBank/DDBJ databases">
        <title>Draft genome sequence of Thalassospira profundimaris R8-17.</title>
        <authorList>
            <person name="Lai Q."/>
            <person name="Shao Z."/>
        </authorList>
    </citation>
    <scope>NUCLEOTIDE SEQUENCE [LARGE SCALE GENOMIC DNA]</scope>
    <source>
        <strain evidence="2 3">R8-17</strain>
    </source>
</reference>
<dbReference type="EMBL" id="JPWB01000012">
    <property type="protein sequence ID" value="RCK19208.1"/>
    <property type="molecule type" value="Genomic_DNA"/>
</dbReference>
<dbReference type="CDD" id="cd00130">
    <property type="entry name" value="PAS"/>
    <property type="match status" value="1"/>
</dbReference>
<dbReference type="Pfam" id="PF08447">
    <property type="entry name" value="PAS_3"/>
    <property type="match status" value="1"/>
</dbReference>
<dbReference type="Gene3D" id="3.30.450.20">
    <property type="entry name" value="PAS domain"/>
    <property type="match status" value="1"/>
</dbReference>
<dbReference type="InterPro" id="IPR013655">
    <property type="entry name" value="PAS_fold_3"/>
</dbReference>
<accession>A0A367V1Z0</accession>
<dbReference type="SUPFAM" id="SSF55785">
    <property type="entry name" value="PYP-like sensor domain (PAS domain)"/>
    <property type="match status" value="1"/>
</dbReference>
<evidence type="ECO:0000313" key="3">
    <source>
        <dbReference type="Proteomes" id="UP000253061"/>
    </source>
</evidence>
<dbReference type="InterPro" id="IPR035965">
    <property type="entry name" value="PAS-like_dom_sf"/>
</dbReference>
<protein>
    <submittedName>
        <fullName evidence="2">Chemotaxis protein</fullName>
    </submittedName>
</protein>
<dbReference type="PROSITE" id="PS50112">
    <property type="entry name" value="PAS"/>
    <property type="match status" value="1"/>
</dbReference>
<dbReference type="InterPro" id="IPR000014">
    <property type="entry name" value="PAS"/>
</dbReference>
<sequence>MKQDNLSLTGVERHFDEHEIIVSKTDLKGRITYANDTFLRVAGYRERDILGQPHSIIRHPDMPRCVFALLWQTIEAGREIFAYVINRSANGDHYWVLANVTPSFGPDGKIIGYHSNRRVPRRDAVEKVIPLYKALCDEEAKEKNRKDGMARGIKMVTGLLADAGMDYDQFVFSL</sequence>
<dbReference type="AlphaFoldDB" id="A0A367V1Z0"/>
<evidence type="ECO:0000259" key="1">
    <source>
        <dbReference type="PROSITE" id="PS50112"/>
    </source>
</evidence>
<dbReference type="RefSeq" id="WP_062958077.1">
    <property type="nucleotide sequence ID" value="NZ_JPWB01000012.1"/>
</dbReference>